<reference evidence="1 2" key="1">
    <citation type="submission" date="2007-10" db="EMBL/GenBank/DDBJ databases">
        <title>Complete sequence of Caldivirga maquilingensis IC-167.</title>
        <authorList>
            <consortium name="US DOE Joint Genome Institute"/>
            <person name="Copeland A."/>
            <person name="Lucas S."/>
            <person name="Lapidus A."/>
            <person name="Barry K."/>
            <person name="Glavina del Rio T."/>
            <person name="Dalin E."/>
            <person name="Tice H."/>
            <person name="Pitluck S."/>
            <person name="Saunders E."/>
            <person name="Brettin T."/>
            <person name="Bruce D."/>
            <person name="Detter J.C."/>
            <person name="Han C."/>
            <person name="Schmutz J."/>
            <person name="Larimer F."/>
            <person name="Land M."/>
            <person name="Hauser L."/>
            <person name="Kyrpides N."/>
            <person name="Ivanova N."/>
            <person name="Biddle J.F."/>
            <person name="Zhang Z."/>
            <person name="Fitz-Gibbon S.T."/>
            <person name="Lowe T.M."/>
            <person name="Saltikov C."/>
            <person name="House C.H."/>
            <person name="Richardson P."/>
        </authorList>
    </citation>
    <scope>NUCLEOTIDE SEQUENCE [LARGE SCALE GENOMIC DNA]</scope>
    <source>
        <strain evidence="2">ATCC 700844 / DSM 13496 / JCM 10307 / IC-167</strain>
    </source>
</reference>
<dbReference type="KEGG" id="cma:Cmaq_0243"/>
<name>A8MAQ5_CALMQ</name>
<dbReference type="AlphaFoldDB" id="A8MAQ5"/>
<dbReference type="HOGENOM" id="CLU_1297444_0_0_2"/>
<gene>
    <name evidence="1" type="ordered locus">Cmaq_0243</name>
</gene>
<dbReference type="RefSeq" id="WP_012185311.1">
    <property type="nucleotide sequence ID" value="NC_009954.1"/>
</dbReference>
<dbReference type="Proteomes" id="UP000001137">
    <property type="component" value="Chromosome"/>
</dbReference>
<organism evidence="1 2">
    <name type="scientific">Caldivirga maquilingensis (strain ATCC 700844 / DSM 13496 / JCM 10307 / IC-167)</name>
    <dbReference type="NCBI Taxonomy" id="397948"/>
    <lineage>
        <taxon>Archaea</taxon>
        <taxon>Thermoproteota</taxon>
        <taxon>Thermoprotei</taxon>
        <taxon>Thermoproteales</taxon>
        <taxon>Thermoproteaceae</taxon>
        <taxon>Caldivirga</taxon>
    </lineage>
</organism>
<evidence type="ECO:0000313" key="1">
    <source>
        <dbReference type="EMBL" id="ABW01091.1"/>
    </source>
</evidence>
<protein>
    <recommendedName>
        <fullName evidence="3">ATPase AAA-type core domain-containing protein</fullName>
    </recommendedName>
</protein>
<dbReference type="STRING" id="397948.Cmaq_0243"/>
<evidence type="ECO:0008006" key="3">
    <source>
        <dbReference type="Google" id="ProtNLM"/>
    </source>
</evidence>
<keyword evidence="2" id="KW-1185">Reference proteome</keyword>
<accession>A8MAQ5</accession>
<proteinExistence type="predicted"/>
<dbReference type="OrthoDB" id="377204at2157"/>
<dbReference type="GeneID" id="5709816"/>
<dbReference type="EMBL" id="CP000852">
    <property type="protein sequence ID" value="ABW01091.1"/>
    <property type="molecule type" value="Genomic_DNA"/>
</dbReference>
<sequence>MMYKPFSEDLSCDEVKRIELMGESAIRAYRRVISIFKSGKPGLYMLMGDYGSGKTLIVRKATAGLSSGRVVVKSFKSINDADLSCSGGRAIMGYVIDSFELFFQNPQAYAELARNYVISVSQYYPVLLVVSLPLIIGDISGYGDVVNRVGEIPEGNKIRITFTPEETRSILGRLGISINEHVKPYILKTPGLGIRALSPGKGSDEVVEIIVI</sequence>
<evidence type="ECO:0000313" key="2">
    <source>
        <dbReference type="Proteomes" id="UP000001137"/>
    </source>
</evidence>